<organism evidence="2 3">
    <name type="scientific">Cirrhinus mrigala</name>
    <name type="common">Mrigala</name>
    <dbReference type="NCBI Taxonomy" id="683832"/>
    <lineage>
        <taxon>Eukaryota</taxon>
        <taxon>Metazoa</taxon>
        <taxon>Chordata</taxon>
        <taxon>Craniata</taxon>
        <taxon>Vertebrata</taxon>
        <taxon>Euteleostomi</taxon>
        <taxon>Actinopterygii</taxon>
        <taxon>Neopterygii</taxon>
        <taxon>Teleostei</taxon>
        <taxon>Ostariophysi</taxon>
        <taxon>Cypriniformes</taxon>
        <taxon>Cyprinidae</taxon>
        <taxon>Labeoninae</taxon>
        <taxon>Labeonini</taxon>
        <taxon>Cirrhinus</taxon>
    </lineage>
</organism>
<feature type="chain" id="PRO_5044845537" evidence="1">
    <location>
        <begin position="27"/>
        <end position="64"/>
    </location>
</feature>
<feature type="signal peptide" evidence="1">
    <location>
        <begin position="1"/>
        <end position="26"/>
    </location>
</feature>
<protein>
    <submittedName>
        <fullName evidence="2">Uncharacterized protein</fullName>
    </submittedName>
</protein>
<keyword evidence="3" id="KW-1185">Reference proteome</keyword>
<sequence length="64" mass="6807">MTAGVRGMARLGLCGVLFGLLRLSSACPVSCFCNASRISCIDQEPGIEDFPVLVPESDMENITD</sequence>
<dbReference type="Proteomes" id="UP001529510">
    <property type="component" value="Unassembled WGS sequence"/>
</dbReference>
<evidence type="ECO:0000256" key="1">
    <source>
        <dbReference type="SAM" id="SignalP"/>
    </source>
</evidence>
<proteinExistence type="predicted"/>
<keyword evidence="1" id="KW-0732">Signal</keyword>
<evidence type="ECO:0000313" key="2">
    <source>
        <dbReference type="EMBL" id="KAL0192453.1"/>
    </source>
</evidence>
<accession>A0ABD0R3F3</accession>
<reference evidence="2 3" key="1">
    <citation type="submission" date="2024-05" db="EMBL/GenBank/DDBJ databases">
        <title>Genome sequencing and assembly of Indian major carp, Cirrhinus mrigala (Hamilton, 1822).</title>
        <authorList>
            <person name="Mohindra V."/>
            <person name="Chowdhury L.M."/>
            <person name="Lal K."/>
            <person name="Jena J.K."/>
        </authorList>
    </citation>
    <scope>NUCLEOTIDE SEQUENCE [LARGE SCALE GENOMIC DNA]</scope>
    <source>
        <strain evidence="2">CM1030</strain>
        <tissue evidence="2">Blood</tissue>
    </source>
</reference>
<comment type="caution">
    <text evidence="2">The sequence shown here is derived from an EMBL/GenBank/DDBJ whole genome shotgun (WGS) entry which is preliminary data.</text>
</comment>
<feature type="non-terminal residue" evidence="2">
    <location>
        <position position="64"/>
    </location>
</feature>
<dbReference type="EMBL" id="JAMKFB020000005">
    <property type="protein sequence ID" value="KAL0192453.1"/>
    <property type="molecule type" value="Genomic_DNA"/>
</dbReference>
<name>A0ABD0R3F3_CIRMR</name>
<gene>
    <name evidence="2" type="ORF">M9458_010749</name>
</gene>
<dbReference type="AlphaFoldDB" id="A0ABD0R3F3"/>
<evidence type="ECO:0000313" key="3">
    <source>
        <dbReference type="Proteomes" id="UP001529510"/>
    </source>
</evidence>